<keyword evidence="1 4" id="KW-0378">Hydrolase</keyword>
<reference evidence="4 5" key="1">
    <citation type="submission" date="2017-05" db="EMBL/GenBank/DDBJ databases">
        <authorList>
            <person name="Song R."/>
            <person name="Chenine A.L."/>
            <person name="Ruprecht R.M."/>
        </authorList>
    </citation>
    <scope>NUCLEOTIDE SEQUENCE [LARGE SCALE GENOMIC DNA]</scope>
    <source>
        <strain evidence="4 5">CECT 8899</strain>
    </source>
</reference>
<name>A0A238LIW7_9RHOB</name>
<organism evidence="4 5">
    <name type="scientific">Flavimaricola marinus</name>
    <dbReference type="NCBI Taxonomy" id="1819565"/>
    <lineage>
        <taxon>Bacteria</taxon>
        <taxon>Pseudomonadati</taxon>
        <taxon>Pseudomonadota</taxon>
        <taxon>Alphaproteobacteria</taxon>
        <taxon>Rhodobacterales</taxon>
        <taxon>Paracoccaceae</taxon>
        <taxon>Flavimaricola</taxon>
    </lineage>
</organism>
<feature type="region of interest" description="Disordered" evidence="2">
    <location>
        <begin position="1"/>
        <end position="22"/>
    </location>
</feature>
<dbReference type="GO" id="GO:0042781">
    <property type="term" value="F:3'-tRNA processing endoribonuclease activity"/>
    <property type="evidence" value="ECO:0007669"/>
    <property type="project" value="TreeGrafter"/>
</dbReference>
<evidence type="ECO:0000259" key="3">
    <source>
        <dbReference type="SMART" id="SM00849"/>
    </source>
</evidence>
<dbReference type="Proteomes" id="UP000201613">
    <property type="component" value="Unassembled WGS sequence"/>
</dbReference>
<dbReference type="Pfam" id="PF12706">
    <property type="entry name" value="Lactamase_B_2"/>
    <property type="match status" value="1"/>
</dbReference>
<dbReference type="InterPro" id="IPR044094">
    <property type="entry name" value="AtsA-like_MBL-fold"/>
</dbReference>
<evidence type="ECO:0000313" key="4">
    <source>
        <dbReference type="EMBL" id="SMY09354.1"/>
    </source>
</evidence>
<gene>
    <name evidence="4" type="primary">rbn</name>
    <name evidence="4" type="ORF">LOM8899_03519</name>
</gene>
<proteinExistence type="predicted"/>
<dbReference type="Gene3D" id="3.60.15.10">
    <property type="entry name" value="Ribonuclease Z/Hydroxyacylglutathione hydrolase-like"/>
    <property type="match status" value="1"/>
</dbReference>
<evidence type="ECO:0000256" key="1">
    <source>
        <dbReference type="ARBA" id="ARBA00022801"/>
    </source>
</evidence>
<dbReference type="EMBL" id="FXZK01000009">
    <property type="protein sequence ID" value="SMY09354.1"/>
    <property type="molecule type" value="Genomic_DNA"/>
</dbReference>
<dbReference type="InterPro" id="IPR036866">
    <property type="entry name" value="RibonucZ/Hydroxyglut_hydro"/>
</dbReference>
<evidence type="ECO:0000313" key="5">
    <source>
        <dbReference type="Proteomes" id="UP000201613"/>
    </source>
</evidence>
<dbReference type="EC" id="3.1.-.-" evidence="4"/>
<keyword evidence="5" id="KW-1185">Reference proteome</keyword>
<protein>
    <submittedName>
        <fullName evidence="4">Ribonuclease BN</fullName>
        <ecNumber evidence="4">3.1.-.-</ecNumber>
    </submittedName>
</protein>
<sequence>MASPSSVITLGTAGGPMQNPQRAQPAHVLMNGENPILIDCGEGAMGQLKRAGIEFRDVHHIFLTHHHFDHIGSLYACLGLNMMTQRRSPLTIYGPPGTKSIVDGLCAACDVPNAIGFGVPGQQLPHPRDFVAVTEISPGDEINIGDLKMTCCENTHYRSEDEFGQEGYLSLSLRFDLPDRSVVFTGDTGPCKAVEVLAKDADLIVGEMMDLDITMGRVRALNPQMPEERLSMIKDHLSKHHINAEDLAQLAKAAGASEVVAVHFPPGIATPDKASGYVERVGAIFSGKFSIGQDLAEY</sequence>
<accession>A0A238LIW7</accession>
<dbReference type="AlphaFoldDB" id="A0A238LIW7"/>
<dbReference type="SUPFAM" id="SSF56281">
    <property type="entry name" value="Metallo-hydrolase/oxidoreductase"/>
    <property type="match status" value="1"/>
</dbReference>
<dbReference type="PANTHER" id="PTHR46018:SF2">
    <property type="entry name" value="ZINC PHOSPHODIESTERASE ELAC PROTEIN 1"/>
    <property type="match status" value="1"/>
</dbReference>
<dbReference type="SMART" id="SM00849">
    <property type="entry name" value="Lactamase_B"/>
    <property type="match status" value="1"/>
</dbReference>
<dbReference type="PANTHER" id="PTHR46018">
    <property type="entry name" value="ZINC PHOSPHODIESTERASE ELAC PROTEIN 1"/>
    <property type="match status" value="1"/>
</dbReference>
<feature type="domain" description="Metallo-beta-lactamase" evidence="3">
    <location>
        <begin position="23"/>
        <end position="236"/>
    </location>
</feature>
<dbReference type="CDD" id="cd07719">
    <property type="entry name" value="arylsulfatase_AtsA-like_MBL-fold"/>
    <property type="match status" value="1"/>
</dbReference>
<dbReference type="InterPro" id="IPR001279">
    <property type="entry name" value="Metallo-B-lactamas"/>
</dbReference>
<evidence type="ECO:0000256" key="2">
    <source>
        <dbReference type="SAM" id="MobiDB-lite"/>
    </source>
</evidence>